<protein>
    <submittedName>
        <fullName evidence="1">Uncharacterized protein</fullName>
    </submittedName>
</protein>
<evidence type="ECO:0000313" key="1">
    <source>
        <dbReference type="EMBL" id="SVC19368.1"/>
    </source>
</evidence>
<gene>
    <name evidence="1" type="ORF">METZ01_LOCUS272222</name>
</gene>
<dbReference type="EMBL" id="UINC01078364">
    <property type="protein sequence ID" value="SVC19368.1"/>
    <property type="molecule type" value="Genomic_DNA"/>
</dbReference>
<organism evidence="1">
    <name type="scientific">marine metagenome</name>
    <dbReference type="NCBI Taxonomy" id="408172"/>
    <lineage>
        <taxon>unclassified sequences</taxon>
        <taxon>metagenomes</taxon>
        <taxon>ecological metagenomes</taxon>
    </lineage>
</organism>
<reference evidence="1" key="1">
    <citation type="submission" date="2018-05" db="EMBL/GenBank/DDBJ databases">
        <authorList>
            <person name="Lanie J.A."/>
            <person name="Ng W.-L."/>
            <person name="Kazmierczak K.M."/>
            <person name="Andrzejewski T.M."/>
            <person name="Davidsen T.M."/>
            <person name="Wayne K.J."/>
            <person name="Tettelin H."/>
            <person name="Glass J.I."/>
            <person name="Rusch D."/>
            <person name="Podicherti R."/>
            <person name="Tsui H.-C.T."/>
            <person name="Winkler M.E."/>
        </authorList>
    </citation>
    <scope>NUCLEOTIDE SEQUENCE</scope>
</reference>
<sequence length="42" mass="4524">MRQNVGLGQHGCTGLNKYALTGEAGALLSNIYILYPAACRRE</sequence>
<dbReference type="AlphaFoldDB" id="A0A382K536"/>
<name>A0A382K536_9ZZZZ</name>
<accession>A0A382K536</accession>
<feature type="non-terminal residue" evidence="1">
    <location>
        <position position="42"/>
    </location>
</feature>
<proteinExistence type="predicted"/>